<proteinExistence type="predicted"/>
<evidence type="ECO:0000259" key="9">
    <source>
        <dbReference type="PROSITE" id="PS50109"/>
    </source>
</evidence>
<evidence type="ECO:0000256" key="8">
    <source>
        <dbReference type="SAM" id="Phobius"/>
    </source>
</evidence>
<feature type="compositionally biased region" description="Low complexity" evidence="7">
    <location>
        <begin position="1021"/>
        <end position="1034"/>
    </location>
</feature>
<protein>
    <recommendedName>
        <fullName evidence="2">histidine kinase</fullName>
        <ecNumber evidence="2">2.7.13.3</ecNumber>
    </recommendedName>
</protein>
<dbReference type="InterPro" id="IPR036097">
    <property type="entry name" value="HisK_dim/P_sf"/>
</dbReference>
<dbReference type="PRINTS" id="PR00344">
    <property type="entry name" value="BCTRLSENSOR"/>
</dbReference>
<dbReference type="SUPFAM" id="SSF55874">
    <property type="entry name" value="ATPase domain of HSP90 chaperone/DNA topoisomerase II/histidine kinase"/>
    <property type="match status" value="2"/>
</dbReference>
<accession>A0ABP0ZQ99</accession>
<dbReference type="InterPro" id="IPR036890">
    <property type="entry name" value="HATPase_C_sf"/>
</dbReference>
<dbReference type="SMART" id="SM00388">
    <property type="entry name" value="HisKA"/>
    <property type="match status" value="1"/>
</dbReference>
<dbReference type="EMBL" id="OZ022408">
    <property type="protein sequence ID" value="CAK9439106.1"/>
    <property type="molecule type" value="Genomic_DNA"/>
</dbReference>
<feature type="compositionally biased region" description="Low complexity" evidence="7">
    <location>
        <begin position="759"/>
        <end position="768"/>
    </location>
</feature>
<dbReference type="RefSeq" id="XP_066830268.1">
    <property type="nucleotide sequence ID" value="XM_066973429.1"/>
</dbReference>
<keyword evidence="5" id="KW-0418">Kinase</keyword>
<feature type="modified residue" description="4-aspartylphosphate" evidence="6">
    <location>
        <position position="1108"/>
    </location>
</feature>
<dbReference type="InterPro" id="IPR005467">
    <property type="entry name" value="His_kinase_dom"/>
</dbReference>
<feature type="region of interest" description="Disordered" evidence="7">
    <location>
        <begin position="1010"/>
        <end position="1039"/>
    </location>
</feature>
<dbReference type="InterPro" id="IPR003660">
    <property type="entry name" value="HAMP_dom"/>
</dbReference>
<dbReference type="Pfam" id="PF00512">
    <property type="entry name" value="HisKA"/>
    <property type="match status" value="1"/>
</dbReference>
<keyword evidence="8" id="KW-1133">Transmembrane helix</keyword>
<keyword evidence="8" id="KW-0812">Transmembrane</keyword>
<evidence type="ECO:0000259" key="11">
    <source>
        <dbReference type="PROSITE" id="PS50885"/>
    </source>
</evidence>
<gene>
    <name evidence="12" type="ORF">LODBEIA_P33300</name>
</gene>
<dbReference type="SMART" id="SM00448">
    <property type="entry name" value="REC"/>
    <property type="match status" value="1"/>
</dbReference>
<evidence type="ECO:0000256" key="3">
    <source>
        <dbReference type="ARBA" id="ARBA00022553"/>
    </source>
</evidence>
<sequence>MRRLRVGIRPQLMVLVGVASLLSLLILGLVTGIYFSNNLKSLRSERLEVISQLKATQLSQAVTFLDITITSMAQVDTIVNPLQEAEGGNTSSLLYSDVHDLFNQYMMTDIVISARLYNKDLEIVESTQNETTPLTPETKEALFPIPEGGPLPPMVSEYANYSFYYTGPTSNLNNDTDTHYYAGATISVMGGRDKEDIIGYLSVILSADTIMHALQTSGSDYWALAVRPVYEGNTLDYNQNVSQTLVAFETVFLNSGGIIKVGVSYNIDESSFISKAFKTNATKGIDTNFKGVSGDRLSASYRRVTFSNWNWLVITAQKASSFNAPVTRIKKIIIGVVIGVGVFMCLLTFTLAVWFIRPITRLQVATMSITSYKREQDNNGPNADGTVADEKLVKRNSVHTTSSNGSGSVYSSGIRLPSRIPRSKMFFKDELTELTDAFNIMTEELEKQYTHLEDRVKLRTRELEASKIEAEAANEAKTVFIANISHELRTPLNGILGMASIAMEEEDQSRMKDSLKLIYRSGELLLHILTELLTYSKNTLNRSKLEKSNFQILEISYQIQSIFMKLANDQRVNFKILVKPNIFRKLILYGDSNRIIQIIMNLVSNSLKFTPVDGSVVVSFKLLGEYDLKRSEEDQYEHVYVMPSAEEPKQVKQLSPVIEFDRASDYFAPKPVAAKPQTNIDELTNFNDYNNNNNNNINDKEIGGASIKDANDDDDDANSITTLSTTQYEKNIFESQFTHKPLSPPPSLSPGQSLERVPTRTSRTPSVTTIHDQTSINRLNLTPNSHEYRSYPKLDKKSDFDSDMANNEVVKNDKTFKIRNMYKPKTWVVQIDVKDTGSGIEPTLQEKVFEPFVQGDQTLSRSYGGTGLGLSICRQLAKMMKGTLTLKSTLGKGSTFTLTLPLPQTGEIVIPPQDLEAFCTDEFNPNAKSNRKVVFDDGPVVVVDENGHAENGEPAVSRNGSTDSSHESDKLSDKSRPSSTSSTASAVGSETASMKLNRSIFADKSQLLQQTSTGTADSVRTGKGSSTATGTAKSSPDEESFSIVREITKIKILIAEDNKVNQEVIKRMLRLEGFTNLTMACNGAEAIDFVKASIENEHSEPFGLIFMDVQMPRIDGLLATKMIRQNLHYKRPIIALTAFADESNVKECYNCGMDGFLSKPIKRSNLKKIFQQFGPHLINDILEAGHLEGDASTRHNAKSSSVVSGAIDEASEVTVGVSLTSNDATVVA</sequence>
<keyword evidence="8" id="KW-0472">Membrane</keyword>
<dbReference type="GeneID" id="92208526"/>
<evidence type="ECO:0000256" key="7">
    <source>
        <dbReference type="SAM" id="MobiDB-lite"/>
    </source>
</evidence>
<evidence type="ECO:0000256" key="6">
    <source>
        <dbReference type="PROSITE-ProRule" id="PRU00169"/>
    </source>
</evidence>
<keyword evidence="13" id="KW-1185">Reference proteome</keyword>
<evidence type="ECO:0000256" key="1">
    <source>
        <dbReference type="ARBA" id="ARBA00000085"/>
    </source>
</evidence>
<keyword evidence="4" id="KW-0808">Transferase</keyword>
<reference evidence="12 13" key="1">
    <citation type="submission" date="2024-03" db="EMBL/GenBank/DDBJ databases">
        <authorList>
            <person name="Brejova B."/>
        </authorList>
    </citation>
    <scope>NUCLEOTIDE SEQUENCE [LARGE SCALE GENOMIC DNA]</scope>
    <source>
        <strain evidence="12 13">CBS 14171</strain>
    </source>
</reference>
<dbReference type="InterPro" id="IPR003594">
    <property type="entry name" value="HATPase_dom"/>
</dbReference>
<dbReference type="Pfam" id="PF00072">
    <property type="entry name" value="Response_reg"/>
    <property type="match status" value="1"/>
</dbReference>
<feature type="domain" description="Response regulatory" evidence="10">
    <location>
        <begin position="1051"/>
        <end position="1174"/>
    </location>
</feature>
<dbReference type="Gene3D" id="3.30.565.10">
    <property type="entry name" value="Histidine kinase-like ATPase, C-terminal domain"/>
    <property type="match status" value="2"/>
</dbReference>
<evidence type="ECO:0000256" key="2">
    <source>
        <dbReference type="ARBA" id="ARBA00012438"/>
    </source>
</evidence>
<dbReference type="Gene3D" id="6.10.340.10">
    <property type="match status" value="1"/>
</dbReference>
<dbReference type="InterPro" id="IPR011006">
    <property type="entry name" value="CheY-like_superfamily"/>
</dbReference>
<feature type="compositionally biased region" description="Basic and acidic residues" evidence="7">
    <location>
        <begin position="964"/>
        <end position="976"/>
    </location>
</feature>
<evidence type="ECO:0000256" key="5">
    <source>
        <dbReference type="ARBA" id="ARBA00022777"/>
    </source>
</evidence>
<keyword evidence="3 6" id="KW-0597">Phosphoprotein</keyword>
<dbReference type="PROSITE" id="PS50109">
    <property type="entry name" value="HIS_KIN"/>
    <property type="match status" value="1"/>
</dbReference>
<comment type="catalytic activity">
    <reaction evidence="1">
        <text>ATP + protein L-histidine = ADP + protein N-phospho-L-histidine.</text>
        <dbReference type="EC" id="2.7.13.3"/>
    </reaction>
</comment>
<dbReference type="SUPFAM" id="SSF52172">
    <property type="entry name" value="CheY-like"/>
    <property type="match status" value="1"/>
</dbReference>
<dbReference type="InterPro" id="IPR004358">
    <property type="entry name" value="Sig_transdc_His_kin-like_C"/>
</dbReference>
<feature type="transmembrane region" description="Helical" evidence="8">
    <location>
        <begin position="332"/>
        <end position="356"/>
    </location>
</feature>
<dbReference type="PROSITE" id="PS50110">
    <property type="entry name" value="RESPONSE_REGULATORY"/>
    <property type="match status" value="1"/>
</dbReference>
<dbReference type="CDD" id="cd17546">
    <property type="entry name" value="REC_hyHK_CKI1_RcsC-like"/>
    <property type="match status" value="1"/>
</dbReference>
<dbReference type="PANTHER" id="PTHR43047">
    <property type="entry name" value="TWO-COMPONENT HISTIDINE PROTEIN KINASE"/>
    <property type="match status" value="1"/>
</dbReference>
<feature type="transmembrane region" description="Helical" evidence="8">
    <location>
        <begin position="12"/>
        <end position="35"/>
    </location>
</feature>
<evidence type="ECO:0000259" key="10">
    <source>
        <dbReference type="PROSITE" id="PS50110"/>
    </source>
</evidence>
<dbReference type="Gene3D" id="3.40.50.2300">
    <property type="match status" value="1"/>
</dbReference>
<organism evidence="12 13">
    <name type="scientific">Lodderomyces beijingensis</name>
    <dbReference type="NCBI Taxonomy" id="1775926"/>
    <lineage>
        <taxon>Eukaryota</taxon>
        <taxon>Fungi</taxon>
        <taxon>Dikarya</taxon>
        <taxon>Ascomycota</taxon>
        <taxon>Saccharomycotina</taxon>
        <taxon>Pichiomycetes</taxon>
        <taxon>Debaryomycetaceae</taxon>
        <taxon>Candida/Lodderomyces clade</taxon>
        <taxon>Lodderomyces</taxon>
    </lineage>
</organism>
<feature type="region of interest" description="Disordered" evidence="7">
    <location>
        <begin position="737"/>
        <end position="768"/>
    </location>
</feature>
<feature type="domain" description="Histidine kinase" evidence="9">
    <location>
        <begin position="483"/>
        <end position="904"/>
    </location>
</feature>
<dbReference type="SUPFAM" id="SSF47384">
    <property type="entry name" value="Homodimeric domain of signal transducing histidine kinase"/>
    <property type="match status" value="1"/>
</dbReference>
<dbReference type="Gene3D" id="1.10.287.130">
    <property type="match status" value="1"/>
</dbReference>
<feature type="compositionally biased region" description="Low complexity" evidence="7">
    <location>
        <begin position="977"/>
        <end position="990"/>
    </location>
</feature>
<feature type="region of interest" description="Disordered" evidence="7">
    <location>
        <begin position="944"/>
        <end position="990"/>
    </location>
</feature>
<evidence type="ECO:0000313" key="13">
    <source>
        <dbReference type="Proteomes" id="UP001497383"/>
    </source>
</evidence>
<dbReference type="EC" id="2.7.13.3" evidence="2"/>
<dbReference type="PROSITE" id="PS50885">
    <property type="entry name" value="HAMP"/>
    <property type="match status" value="1"/>
</dbReference>
<dbReference type="Pfam" id="PF02518">
    <property type="entry name" value="HATPase_c"/>
    <property type="match status" value="1"/>
</dbReference>
<dbReference type="PANTHER" id="PTHR43047:SF72">
    <property type="entry name" value="OSMOSENSING HISTIDINE PROTEIN KINASE SLN1"/>
    <property type="match status" value="1"/>
</dbReference>
<dbReference type="SMART" id="SM00387">
    <property type="entry name" value="HATPase_c"/>
    <property type="match status" value="1"/>
</dbReference>
<name>A0ABP0ZQ99_9ASCO</name>
<evidence type="ECO:0000256" key="4">
    <source>
        <dbReference type="ARBA" id="ARBA00022679"/>
    </source>
</evidence>
<evidence type="ECO:0000313" key="12">
    <source>
        <dbReference type="EMBL" id="CAK9439106.1"/>
    </source>
</evidence>
<dbReference type="Proteomes" id="UP001497383">
    <property type="component" value="Chromosome 4"/>
</dbReference>
<dbReference type="CDD" id="cd00082">
    <property type="entry name" value="HisKA"/>
    <property type="match status" value="1"/>
</dbReference>
<dbReference type="InterPro" id="IPR001789">
    <property type="entry name" value="Sig_transdc_resp-reg_receiver"/>
</dbReference>
<dbReference type="InterPro" id="IPR003661">
    <property type="entry name" value="HisK_dim/P_dom"/>
</dbReference>
<feature type="domain" description="HAMP" evidence="11">
    <location>
        <begin position="416"/>
        <end position="450"/>
    </location>
</feature>